<feature type="compositionally biased region" description="Basic and acidic residues" evidence="1">
    <location>
        <begin position="44"/>
        <end position="54"/>
    </location>
</feature>
<evidence type="ECO:0000313" key="3">
    <source>
        <dbReference type="EMBL" id="GAA0256221.1"/>
    </source>
</evidence>
<dbReference type="RefSeq" id="WP_344651039.1">
    <property type="nucleotide sequence ID" value="NZ_BAAAGX010000018.1"/>
</dbReference>
<dbReference type="EMBL" id="BAAAGX010000018">
    <property type="protein sequence ID" value="GAA0256221.1"/>
    <property type="molecule type" value="Genomic_DNA"/>
</dbReference>
<reference evidence="3 4" key="1">
    <citation type="journal article" date="2019" name="Int. J. Syst. Evol. Microbiol.">
        <title>The Global Catalogue of Microorganisms (GCM) 10K type strain sequencing project: providing services to taxonomists for standard genome sequencing and annotation.</title>
        <authorList>
            <consortium name="The Broad Institute Genomics Platform"/>
            <consortium name="The Broad Institute Genome Sequencing Center for Infectious Disease"/>
            <person name="Wu L."/>
            <person name="Ma J."/>
        </authorList>
    </citation>
    <scope>NUCLEOTIDE SEQUENCE [LARGE SCALE GENOMIC DNA]</scope>
    <source>
        <strain evidence="3 4">JCM 10425</strain>
    </source>
</reference>
<feature type="transmembrane region" description="Helical" evidence="2">
    <location>
        <begin position="6"/>
        <end position="33"/>
    </location>
</feature>
<evidence type="ECO:0000256" key="1">
    <source>
        <dbReference type="SAM" id="MobiDB-lite"/>
    </source>
</evidence>
<keyword evidence="2" id="KW-0472">Membrane</keyword>
<name>A0ABN0UN94_9ACTN</name>
<feature type="region of interest" description="Disordered" evidence="1">
    <location>
        <begin position="44"/>
        <end position="76"/>
    </location>
</feature>
<proteinExistence type="predicted"/>
<keyword evidence="2" id="KW-0812">Transmembrane</keyword>
<evidence type="ECO:0000256" key="2">
    <source>
        <dbReference type="SAM" id="Phobius"/>
    </source>
</evidence>
<keyword evidence="4" id="KW-1185">Reference proteome</keyword>
<evidence type="ECO:0000313" key="4">
    <source>
        <dbReference type="Proteomes" id="UP001500967"/>
    </source>
</evidence>
<dbReference type="Proteomes" id="UP001500967">
    <property type="component" value="Unassembled WGS sequence"/>
</dbReference>
<protein>
    <submittedName>
        <fullName evidence="3">Uncharacterized protein</fullName>
    </submittedName>
</protein>
<sequence>MIDHGLLIAASVYAAVLVAAGVAIVLALAVWAARPTLTEWAHHRSATRDLRRTADALQRSSADDAPRARTPHHAAH</sequence>
<comment type="caution">
    <text evidence="3">The sequence shown here is derived from an EMBL/GenBank/DDBJ whole genome shotgun (WGS) entry which is preliminary data.</text>
</comment>
<keyword evidence="2" id="KW-1133">Transmembrane helix</keyword>
<gene>
    <name evidence="3" type="ORF">GCM10009539_46790</name>
</gene>
<organism evidence="3 4">
    <name type="scientific">Cryptosporangium japonicum</name>
    <dbReference type="NCBI Taxonomy" id="80872"/>
    <lineage>
        <taxon>Bacteria</taxon>
        <taxon>Bacillati</taxon>
        <taxon>Actinomycetota</taxon>
        <taxon>Actinomycetes</taxon>
        <taxon>Cryptosporangiales</taxon>
        <taxon>Cryptosporangiaceae</taxon>
        <taxon>Cryptosporangium</taxon>
    </lineage>
</organism>
<accession>A0ABN0UN94</accession>